<dbReference type="EMBL" id="MECQ01000001">
    <property type="protein sequence ID" value="ODV57125.1"/>
    <property type="molecule type" value="Genomic_DNA"/>
</dbReference>
<protein>
    <recommendedName>
        <fullName evidence="1">Knr4/Smi1-like domain-containing protein</fullName>
    </recommendedName>
</protein>
<dbReference type="SUPFAM" id="SSF160631">
    <property type="entry name" value="SMI1/KNR4-like"/>
    <property type="match status" value="1"/>
</dbReference>
<proteinExistence type="predicted"/>
<evidence type="ECO:0000313" key="3">
    <source>
        <dbReference type="Proteomes" id="UP000094784"/>
    </source>
</evidence>
<dbReference type="Pfam" id="PF09346">
    <property type="entry name" value="SMI1_KNR4"/>
    <property type="match status" value="1"/>
</dbReference>
<sequence>MIKCKAVRRKLPMNEVFKEIDDVIENMRSFILEIQQQDPSFYAVYPMVFHQPLEDDGSRLMGSLWQLPDEYIYFLKHYVVEGITWNTGDYINLQIFGATDLVRGQEGYNYNPVTEEVISDWPQYYVVIATDEGDPYCIDLSRGDTAIFTAYHGAGSWDFEMAYDNLIAFLQSVLVPSNLEEEQLEDHSYNYYEMYITGNGKDKLKTLLLLKKRLSCDYSTAKKSLEQTPLLIYRGVEAGAVQLEKELQQIGADYQKKKISLAEFLT</sequence>
<feature type="domain" description="Knr4/Smi1-like" evidence="1">
    <location>
        <begin position="66"/>
        <end position="155"/>
    </location>
</feature>
<gene>
    <name evidence="2" type="ORF">BG258_15030</name>
</gene>
<dbReference type="InterPro" id="IPR018958">
    <property type="entry name" value="Knr4/Smi1-like_dom"/>
</dbReference>
<reference evidence="2 3" key="1">
    <citation type="submission" date="2016-09" db="EMBL/GenBank/DDBJ databases">
        <title>Draft genome sequence of the soil isolate, Lysinibacillus fusiformis M5, a potential hypoxanthine producer.</title>
        <authorList>
            <person name="Gallegos-Monterrosa R."/>
            <person name="Maroti G."/>
            <person name="Balint B."/>
            <person name="Kovacs A.T."/>
        </authorList>
    </citation>
    <scope>NUCLEOTIDE SEQUENCE [LARGE SCALE GENOMIC DNA]</scope>
    <source>
        <strain evidence="2 3">M5</strain>
    </source>
</reference>
<organism evidence="2 3">
    <name type="scientific">Lysinibacillus fusiformis</name>
    <dbReference type="NCBI Taxonomy" id="28031"/>
    <lineage>
        <taxon>Bacteria</taxon>
        <taxon>Bacillati</taxon>
        <taxon>Bacillota</taxon>
        <taxon>Bacilli</taxon>
        <taxon>Bacillales</taxon>
        <taxon>Bacillaceae</taxon>
        <taxon>Lysinibacillus</taxon>
    </lineage>
</organism>
<accession>A0A1E4R9G8</accession>
<dbReference type="AlphaFoldDB" id="A0A1E4R9G8"/>
<dbReference type="Proteomes" id="UP000094784">
    <property type="component" value="Unassembled WGS sequence"/>
</dbReference>
<dbReference type="InterPro" id="IPR037883">
    <property type="entry name" value="Knr4/Smi1-like_sf"/>
</dbReference>
<name>A0A1E4R9G8_9BACI</name>
<evidence type="ECO:0000313" key="2">
    <source>
        <dbReference type="EMBL" id="ODV57125.1"/>
    </source>
</evidence>
<dbReference type="Gene3D" id="3.40.1580.10">
    <property type="entry name" value="SMI1/KNR4-like"/>
    <property type="match status" value="1"/>
</dbReference>
<comment type="caution">
    <text evidence="2">The sequence shown here is derived from an EMBL/GenBank/DDBJ whole genome shotgun (WGS) entry which is preliminary data.</text>
</comment>
<evidence type="ECO:0000259" key="1">
    <source>
        <dbReference type="Pfam" id="PF09346"/>
    </source>
</evidence>